<evidence type="ECO:0000259" key="7">
    <source>
        <dbReference type="PROSITE" id="PS50249"/>
    </source>
</evidence>
<comment type="caution">
    <text evidence="8">The sequence shown here is derived from an EMBL/GenBank/DDBJ whole genome shotgun (WGS) entry which is preliminary data.</text>
</comment>
<dbReference type="InterPro" id="IPR037518">
    <property type="entry name" value="MPN"/>
</dbReference>
<dbReference type="GO" id="GO:0008237">
    <property type="term" value="F:metallopeptidase activity"/>
    <property type="evidence" value="ECO:0007669"/>
    <property type="project" value="UniProtKB-KW"/>
</dbReference>
<dbReference type="PROSITE" id="PS01302">
    <property type="entry name" value="UPF0758"/>
    <property type="match status" value="1"/>
</dbReference>
<dbReference type="PROSITE" id="PS50249">
    <property type="entry name" value="MPN"/>
    <property type="match status" value="1"/>
</dbReference>
<gene>
    <name evidence="8" type="ORF">CS022_09775</name>
</gene>
<dbReference type="CDD" id="cd08071">
    <property type="entry name" value="MPN_DUF2466"/>
    <property type="match status" value="1"/>
</dbReference>
<dbReference type="NCBIfam" id="NF000642">
    <property type="entry name" value="PRK00024.1"/>
    <property type="match status" value="1"/>
</dbReference>
<keyword evidence="3" id="KW-0378">Hydrolase</keyword>
<dbReference type="Pfam" id="PF20582">
    <property type="entry name" value="UPF0758_N"/>
    <property type="match status" value="1"/>
</dbReference>
<keyword evidence="9" id="KW-1185">Reference proteome</keyword>
<name>A0A4Q0YWD9_9GAMM</name>
<dbReference type="EMBL" id="PEIB01000009">
    <property type="protein sequence ID" value="RXJ73509.1"/>
    <property type="molecule type" value="Genomic_DNA"/>
</dbReference>
<protein>
    <recommendedName>
        <fullName evidence="7">MPN domain-containing protein</fullName>
    </recommendedName>
</protein>
<dbReference type="PANTHER" id="PTHR30471">
    <property type="entry name" value="DNA REPAIR PROTEIN RADC"/>
    <property type="match status" value="1"/>
</dbReference>
<dbReference type="RefSeq" id="WP_129122114.1">
    <property type="nucleotide sequence ID" value="NZ_PEIB01000009.1"/>
</dbReference>
<dbReference type="SUPFAM" id="SSF102712">
    <property type="entry name" value="JAB1/MPN domain"/>
    <property type="match status" value="1"/>
</dbReference>
<dbReference type="Gene3D" id="3.40.140.10">
    <property type="entry name" value="Cytidine Deaminase, domain 2"/>
    <property type="match status" value="1"/>
</dbReference>
<dbReference type="InterPro" id="IPR025657">
    <property type="entry name" value="RadC_JAB"/>
</dbReference>
<sequence length="224" mass="25051">MSLKDLPADCRPREKLLQKGAESLSDSELLAIFLRTGVKGMNAIELSAYLLEDFGSLRSLMNADLHAFSQRKGLGSAKYAQLQAVLELSRRHLEEVMEREDALTSPSHTARFLRAKLRDRVREAFLVLFLDNQNRPIKDEVMFEGTINAASVYPREVVRRALELHANAVILAHNHPSGIAEPSHADRVITDRIADALSLVDIRLLDHMVIGDGCVVSFAERGWI</sequence>
<dbReference type="InterPro" id="IPR020891">
    <property type="entry name" value="UPF0758_CS"/>
</dbReference>
<comment type="similarity">
    <text evidence="6">Belongs to the UPF0758 family.</text>
</comment>
<dbReference type="Proteomes" id="UP000290287">
    <property type="component" value="Unassembled WGS sequence"/>
</dbReference>
<dbReference type="NCBIfam" id="TIGR00608">
    <property type="entry name" value="radc"/>
    <property type="match status" value="1"/>
</dbReference>
<evidence type="ECO:0000256" key="5">
    <source>
        <dbReference type="ARBA" id="ARBA00023049"/>
    </source>
</evidence>
<keyword evidence="2" id="KW-0479">Metal-binding</keyword>
<organism evidence="8 9">
    <name type="scientific">Veronia nyctiphanis</name>
    <dbReference type="NCBI Taxonomy" id="1278244"/>
    <lineage>
        <taxon>Bacteria</taxon>
        <taxon>Pseudomonadati</taxon>
        <taxon>Pseudomonadota</taxon>
        <taxon>Gammaproteobacteria</taxon>
        <taxon>Vibrionales</taxon>
        <taxon>Vibrionaceae</taxon>
        <taxon>Veronia</taxon>
    </lineage>
</organism>
<reference evidence="8 9" key="1">
    <citation type="submission" date="2017-10" db="EMBL/GenBank/DDBJ databases">
        <title>Nyctiphanis sp. nov., isolated from the stomach of the euphausiid Nyctiphanes simplex (Hansen, 1911) in the Gulf of California.</title>
        <authorList>
            <person name="Gomez-Gil B."/>
            <person name="Aguilar-Mendez M."/>
            <person name="Lopez-Cortes A."/>
            <person name="Gomez-Gutierrez J."/>
            <person name="Roque A."/>
            <person name="Lang E."/>
            <person name="Gonzalez-Castillo A."/>
        </authorList>
    </citation>
    <scope>NUCLEOTIDE SEQUENCE [LARGE SCALE GENOMIC DNA]</scope>
    <source>
        <strain evidence="8 9">CAIM 600</strain>
    </source>
</reference>
<dbReference type="Gene3D" id="1.10.150.20">
    <property type="entry name" value="5' to 3' exonuclease, C-terminal subdomain"/>
    <property type="match status" value="1"/>
</dbReference>
<evidence type="ECO:0000313" key="8">
    <source>
        <dbReference type="EMBL" id="RXJ73509.1"/>
    </source>
</evidence>
<evidence type="ECO:0000313" key="9">
    <source>
        <dbReference type="Proteomes" id="UP000290287"/>
    </source>
</evidence>
<proteinExistence type="inferred from homology"/>
<keyword evidence="1" id="KW-0645">Protease</keyword>
<evidence type="ECO:0000256" key="4">
    <source>
        <dbReference type="ARBA" id="ARBA00022833"/>
    </source>
</evidence>
<dbReference type="SUPFAM" id="SSF47781">
    <property type="entry name" value="RuvA domain 2-like"/>
    <property type="match status" value="1"/>
</dbReference>
<keyword evidence="4" id="KW-0862">Zinc</keyword>
<dbReference type="OrthoDB" id="9804482at2"/>
<evidence type="ECO:0000256" key="1">
    <source>
        <dbReference type="ARBA" id="ARBA00022670"/>
    </source>
</evidence>
<evidence type="ECO:0000256" key="3">
    <source>
        <dbReference type="ARBA" id="ARBA00022801"/>
    </source>
</evidence>
<feature type="domain" description="MPN" evidence="7">
    <location>
        <begin position="102"/>
        <end position="224"/>
    </location>
</feature>
<evidence type="ECO:0000256" key="6">
    <source>
        <dbReference type="RuleBase" id="RU003797"/>
    </source>
</evidence>
<dbReference type="GO" id="GO:0006508">
    <property type="term" value="P:proteolysis"/>
    <property type="evidence" value="ECO:0007669"/>
    <property type="project" value="UniProtKB-KW"/>
</dbReference>
<evidence type="ECO:0000256" key="2">
    <source>
        <dbReference type="ARBA" id="ARBA00022723"/>
    </source>
</evidence>
<dbReference type="Pfam" id="PF04002">
    <property type="entry name" value="RadC"/>
    <property type="match status" value="1"/>
</dbReference>
<dbReference type="PANTHER" id="PTHR30471:SF3">
    <property type="entry name" value="UPF0758 PROTEIN YEES-RELATED"/>
    <property type="match status" value="1"/>
</dbReference>
<dbReference type="AlphaFoldDB" id="A0A4Q0YWD9"/>
<dbReference type="InterPro" id="IPR046778">
    <property type="entry name" value="UPF0758_N"/>
</dbReference>
<keyword evidence="5" id="KW-0482">Metalloprotease</keyword>
<accession>A0A4Q0YWD9</accession>
<dbReference type="InterPro" id="IPR010994">
    <property type="entry name" value="RuvA_2-like"/>
</dbReference>
<dbReference type="GO" id="GO:0046872">
    <property type="term" value="F:metal ion binding"/>
    <property type="evidence" value="ECO:0007669"/>
    <property type="project" value="UniProtKB-KW"/>
</dbReference>
<dbReference type="InterPro" id="IPR001405">
    <property type="entry name" value="UPF0758"/>
</dbReference>